<proteinExistence type="predicted"/>
<evidence type="ECO:0000313" key="1">
    <source>
        <dbReference type="EMBL" id="OZG64396.1"/>
    </source>
</evidence>
<gene>
    <name evidence="1" type="ORF">BHAP_1146</name>
</gene>
<reference evidence="1 2" key="1">
    <citation type="journal article" date="2017" name="BMC Genomics">
        <title>Comparative genomic and phylogenomic analyses of the Bifidobacteriaceae family.</title>
        <authorList>
            <person name="Lugli G.A."/>
            <person name="Milani C."/>
            <person name="Turroni F."/>
            <person name="Duranti S."/>
            <person name="Mancabelli L."/>
            <person name="Mangifesta M."/>
            <person name="Ferrario C."/>
            <person name="Modesto M."/>
            <person name="Mattarelli P."/>
            <person name="Jiri K."/>
            <person name="van Sinderen D."/>
            <person name="Ventura M."/>
        </authorList>
    </citation>
    <scope>NUCLEOTIDE SEQUENCE [LARGE SCALE GENOMIC DNA]</scope>
    <source>
        <strain evidence="1 2">DSM 100202</strain>
    </source>
</reference>
<dbReference type="AlphaFoldDB" id="A0A261G066"/>
<keyword evidence="2" id="KW-1185">Reference proteome</keyword>
<dbReference type="Proteomes" id="UP000216074">
    <property type="component" value="Unassembled WGS sequence"/>
</dbReference>
<comment type="caution">
    <text evidence="1">The sequence shown here is derived from an EMBL/GenBank/DDBJ whole genome shotgun (WGS) entry which is preliminary data.</text>
</comment>
<evidence type="ECO:0000313" key="2">
    <source>
        <dbReference type="Proteomes" id="UP000216074"/>
    </source>
</evidence>
<name>A0A261G066_9BIFI</name>
<accession>A0A261G066</accession>
<protein>
    <submittedName>
        <fullName evidence="1">Uncharacterized protein</fullName>
    </submittedName>
</protein>
<dbReference type="EMBL" id="MWWY01000023">
    <property type="protein sequence ID" value="OZG64396.1"/>
    <property type="molecule type" value="Genomic_DNA"/>
</dbReference>
<sequence length="118" mass="11992">MRGVRDSCAAFVDDSLGTASLDVPAAVSSLTGADAVRRPMRALSETNGVVCGDALLLTRAAMRVSVRALAARVALEEVAAVLFMDVMDDVAAADGGCVSTMIGRIRPVLVGKKLGGSG</sequence>
<organism evidence="1 2">
    <name type="scientific">Bifidobacterium hapali</name>
    <dbReference type="NCBI Taxonomy" id="1630172"/>
    <lineage>
        <taxon>Bacteria</taxon>
        <taxon>Bacillati</taxon>
        <taxon>Actinomycetota</taxon>
        <taxon>Actinomycetes</taxon>
        <taxon>Bifidobacteriales</taxon>
        <taxon>Bifidobacteriaceae</taxon>
        <taxon>Bifidobacterium</taxon>
    </lineage>
</organism>